<evidence type="ECO:0000259" key="1">
    <source>
        <dbReference type="PROSITE" id="PS50930"/>
    </source>
</evidence>
<proteinExistence type="predicted"/>
<evidence type="ECO:0000313" key="3">
    <source>
        <dbReference type="Proteomes" id="UP000595466"/>
    </source>
</evidence>
<dbReference type="AlphaFoldDB" id="A0AAX1KDT3"/>
<feature type="domain" description="HTH LytTR-type" evidence="1">
    <location>
        <begin position="1"/>
        <end position="58"/>
    </location>
</feature>
<evidence type="ECO:0000313" key="2">
    <source>
        <dbReference type="EMBL" id="QQM62580.1"/>
    </source>
</evidence>
<keyword evidence="2" id="KW-0238">DNA-binding</keyword>
<dbReference type="InterPro" id="IPR007492">
    <property type="entry name" value="LytTR_DNA-bd_dom"/>
</dbReference>
<dbReference type="Gene3D" id="2.40.50.1020">
    <property type="entry name" value="LytTr DNA-binding domain"/>
    <property type="match status" value="1"/>
</dbReference>
<gene>
    <name evidence="2" type="ORF">JH395_15380</name>
</gene>
<organism evidence="2 3">
    <name type="scientific">Lactiplantibacillus plantarum</name>
    <name type="common">Lactobacillus plantarum</name>
    <dbReference type="NCBI Taxonomy" id="1590"/>
    <lineage>
        <taxon>Bacteria</taxon>
        <taxon>Bacillati</taxon>
        <taxon>Bacillota</taxon>
        <taxon>Bacilli</taxon>
        <taxon>Lactobacillales</taxon>
        <taxon>Lactobacillaceae</taxon>
        <taxon>Lactiplantibacillus</taxon>
    </lineage>
</organism>
<geneLocation type="plasmid" evidence="2 3">
    <name>unnamed2</name>
</geneLocation>
<protein>
    <submittedName>
        <fullName evidence="2">LytTR family transcriptional regulator DNA-binding domain-containing protein</fullName>
    </submittedName>
</protein>
<keyword evidence="2" id="KW-0614">Plasmid</keyword>
<reference evidence="2 3" key="1">
    <citation type="submission" date="2020-12" db="EMBL/GenBank/DDBJ databases">
        <title>Whole genome sequencing of Lactobacillus plantarum PC518.</title>
        <authorList>
            <person name="Guo Q."/>
        </authorList>
    </citation>
    <scope>NUCLEOTIDE SEQUENCE [LARGE SCALE GENOMIC DNA]</scope>
    <source>
        <strain evidence="2 3">PC518</strain>
        <plasmid evidence="2 3">unnamed2</plasmid>
    </source>
</reference>
<dbReference type="Pfam" id="PF04397">
    <property type="entry name" value="LytTR"/>
    <property type="match status" value="1"/>
</dbReference>
<dbReference type="RefSeq" id="WP_085764815.1">
    <property type="nucleotide sequence ID" value="NZ_CP017356.1"/>
</dbReference>
<name>A0AAX1KDT3_LACPN</name>
<sequence>MTVTKEEKTRVIKINDIVYAVINQGELTITTTQGKFIAHETLNWLKSHLDSQRFIQVHHHYPSFRTNSLDRYITSENQFCKLKF</sequence>
<dbReference type="Proteomes" id="UP000595466">
    <property type="component" value="Plasmid unnamed2"/>
</dbReference>
<accession>A0AAX1KDT3</accession>
<dbReference type="PROSITE" id="PS50930">
    <property type="entry name" value="HTH_LYTTR"/>
    <property type="match status" value="1"/>
</dbReference>
<dbReference type="EMBL" id="CP066819">
    <property type="protein sequence ID" value="QQM62580.1"/>
    <property type="molecule type" value="Genomic_DNA"/>
</dbReference>
<dbReference type="GO" id="GO:0003677">
    <property type="term" value="F:DNA binding"/>
    <property type="evidence" value="ECO:0007669"/>
    <property type="project" value="UniProtKB-KW"/>
</dbReference>